<gene>
    <name evidence="1" type="ORF">C8N42_102208</name>
</gene>
<dbReference type="Proteomes" id="UP000244077">
    <property type="component" value="Unassembled WGS sequence"/>
</dbReference>
<dbReference type="OrthoDB" id="7428686at2"/>
<organism evidence="1 2">
    <name type="scientific">Celeribacter persicus</name>
    <dbReference type="NCBI Taxonomy" id="1651082"/>
    <lineage>
        <taxon>Bacteria</taxon>
        <taxon>Pseudomonadati</taxon>
        <taxon>Pseudomonadota</taxon>
        <taxon>Alphaproteobacteria</taxon>
        <taxon>Rhodobacterales</taxon>
        <taxon>Roseobacteraceae</taxon>
        <taxon>Celeribacter</taxon>
    </lineage>
</organism>
<dbReference type="AlphaFoldDB" id="A0A2T5HUY0"/>
<dbReference type="EMBL" id="QAOH01000002">
    <property type="protein sequence ID" value="PTQ75288.1"/>
    <property type="molecule type" value="Genomic_DNA"/>
</dbReference>
<evidence type="ECO:0000313" key="2">
    <source>
        <dbReference type="Proteomes" id="UP000244077"/>
    </source>
</evidence>
<comment type="caution">
    <text evidence="1">The sequence shown here is derived from an EMBL/GenBank/DDBJ whole genome shotgun (WGS) entry which is preliminary data.</text>
</comment>
<dbReference type="RefSeq" id="WP_107815264.1">
    <property type="nucleotide sequence ID" value="NZ_QAOH01000002.1"/>
</dbReference>
<proteinExistence type="predicted"/>
<protein>
    <submittedName>
        <fullName evidence="1">Uncharacterized protein</fullName>
    </submittedName>
</protein>
<reference evidence="1 2" key="1">
    <citation type="submission" date="2018-04" db="EMBL/GenBank/DDBJ databases">
        <title>Genomic Encyclopedia of Archaeal and Bacterial Type Strains, Phase II (KMG-II): from individual species to whole genera.</title>
        <authorList>
            <person name="Goeker M."/>
        </authorList>
    </citation>
    <scope>NUCLEOTIDE SEQUENCE [LARGE SCALE GENOMIC DNA]</scope>
    <source>
        <strain evidence="1 2">DSM 100434</strain>
    </source>
</reference>
<accession>A0A2T5HUY0</accession>
<name>A0A2T5HUY0_9RHOB</name>
<keyword evidence="2" id="KW-1185">Reference proteome</keyword>
<evidence type="ECO:0000313" key="1">
    <source>
        <dbReference type="EMBL" id="PTQ75288.1"/>
    </source>
</evidence>
<dbReference type="PROSITE" id="PS51257">
    <property type="entry name" value="PROKAR_LIPOPROTEIN"/>
    <property type="match status" value="1"/>
</dbReference>
<sequence>MTRPITFLLLLMCFTLSGCERYVSWNQKLTLHFSVPGGTKTASSVVHVTWRHPEYVMRSFVPGGDNWHNDLKGEAVVAELGEGRYLFALIDGQSSILRGSLADADAVQYDRDGGYPRYALALSKAARDQTGPLDVPRARWPRLVTFSDIADPTSVALVDPDDLAASFGAGSALEAVTVEVTREPVTEGVVEGGIGVACPCELHHTA</sequence>